<comment type="caution">
    <text evidence="1">The sequence shown here is derived from an EMBL/GenBank/DDBJ whole genome shotgun (WGS) entry which is preliminary data.</text>
</comment>
<gene>
    <name evidence="1" type="ORF">NATSA_09650</name>
</gene>
<dbReference type="Gene3D" id="3.40.50.1820">
    <property type="entry name" value="alpha/beta hydrolase"/>
    <property type="match status" value="1"/>
</dbReference>
<dbReference type="RefSeq" id="WP_210512088.1">
    <property type="nucleotide sequence ID" value="NZ_JAFIDN010000007.1"/>
</dbReference>
<dbReference type="EMBL" id="JAFIDN010000007">
    <property type="protein sequence ID" value="MBP3192926.1"/>
    <property type="molecule type" value="Genomic_DNA"/>
</dbReference>
<accession>A0A8J7SAA5</accession>
<organism evidence="1 2">
    <name type="scientific">Natronogracilivirga saccharolytica</name>
    <dbReference type="NCBI Taxonomy" id="2812953"/>
    <lineage>
        <taxon>Bacteria</taxon>
        <taxon>Pseudomonadati</taxon>
        <taxon>Balneolota</taxon>
        <taxon>Balneolia</taxon>
        <taxon>Balneolales</taxon>
        <taxon>Cyclonatronaceae</taxon>
        <taxon>Natronogracilivirga</taxon>
    </lineage>
</organism>
<sequence>MQKKEHHWQSPSLGRKTSVTVYGFEGTPLLAFPGDAGNRNDWEEHGLIEALSYQIDNGHNMIFCVDSVDQESFFNSDIDPASRIRRYRKYEKYIIDEVLPFIRKQSDDLFVMASGIHMGGYHALNLLFKYPSQIQKVISIGGRVQIRPFMDDYFDDNVYYNNPLEYLPNLEEQSLLDDIKNADIRLVITPDDPYSDINYMLSDILRSKAIDHVFDYWIETGEDLWEIWGDILRRHVP</sequence>
<dbReference type="AlphaFoldDB" id="A0A8J7SAA5"/>
<reference evidence="1" key="1">
    <citation type="submission" date="2021-02" db="EMBL/GenBank/DDBJ databases">
        <title>Natronogracilivirga saccharolytica gen. nov. sp. nov. a new anaerobic, haloalkiliphilic carbohydrate-fermenting bacterium from soda lake and proposing of Cyclonatronumiaceae fam. nov. in the phylum Balneolaeota.</title>
        <authorList>
            <person name="Zhilina T.N."/>
            <person name="Sorokin D.Y."/>
            <person name="Zavarzina D.G."/>
            <person name="Toshchakov S.V."/>
            <person name="Kublanov I.V."/>
        </authorList>
    </citation>
    <scope>NUCLEOTIDE SEQUENCE</scope>
    <source>
        <strain evidence="1">Z-1702</strain>
    </source>
</reference>
<evidence type="ECO:0000313" key="2">
    <source>
        <dbReference type="Proteomes" id="UP000673975"/>
    </source>
</evidence>
<dbReference type="Proteomes" id="UP000673975">
    <property type="component" value="Unassembled WGS sequence"/>
</dbReference>
<dbReference type="InterPro" id="IPR000801">
    <property type="entry name" value="Esterase-like"/>
</dbReference>
<evidence type="ECO:0000313" key="1">
    <source>
        <dbReference type="EMBL" id="MBP3192926.1"/>
    </source>
</evidence>
<protein>
    <submittedName>
        <fullName evidence="1">Esterase family protein</fullName>
    </submittedName>
</protein>
<name>A0A8J7SAA5_9BACT</name>
<proteinExistence type="predicted"/>
<dbReference type="Pfam" id="PF00756">
    <property type="entry name" value="Esterase"/>
    <property type="match status" value="1"/>
</dbReference>
<dbReference type="InterPro" id="IPR029058">
    <property type="entry name" value="AB_hydrolase_fold"/>
</dbReference>
<dbReference type="SUPFAM" id="SSF53474">
    <property type="entry name" value="alpha/beta-Hydrolases"/>
    <property type="match status" value="1"/>
</dbReference>
<keyword evidence="2" id="KW-1185">Reference proteome</keyword>